<dbReference type="AlphaFoldDB" id="A0A067QK62"/>
<dbReference type="Proteomes" id="UP000027265">
    <property type="component" value="Unassembled WGS sequence"/>
</dbReference>
<dbReference type="InParanoid" id="A0A067QK62"/>
<name>A0A067QK62_9AGAM</name>
<organism evidence="1 2">
    <name type="scientific">Jaapia argillacea MUCL 33604</name>
    <dbReference type="NCBI Taxonomy" id="933084"/>
    <lineage>
        <taxon>Eukaryota</taxon>
        <taxon>Fungi</taxon>
        <taxon>Dikarya</taxon>
        <taxon>Basidiomycota</taxon>
        <taxon>Agaricomycotina</taxon>
        <taxon>Agaricomycetes</taxon>
        <taxon>Agaricomycetidae</taxon>
        <taxon>Jaapiales</taxon>
        <taxon>Jaapiaceae</taxon>
        <taxon>Jaapia</taxon>
    </lineage>
</organism>
<protein>
    <submittedName>
        <fullName evidence="1">Uncharacterized protein</fullName>
    </submittedName>
</protein>
<evidence type="ECO:0000313" key="2">
    <source>
        <dbReference type="Proteomes" id="UP000027265"/>
    </source>
</evidence>
<dbReference type="HOGENOM" id="CLU_2373084_0_0_1"/>
<reference evidence="2" key="1">
    <citation type="journal article" date="2014" name="Proc. Natl. Acad. Sci. U.S.A.">
        <title>Extensive sampling of basidiomycete genomes demonstrates inadequacy of the white-rot/brown-rot paradigm for wood decay fungi.</title>
        <authorList>
            <person name="Riley R."/>
            <person name="Salamov A.A."/>
            <person name="Brown D.W."/>
            <person name="Nagy L.G."/>
            <person name="Floudas D."/>
            <person name="Held B.W."/>
            <person name="Levasseur A."/>
            <person name="Lombard V."/>
            <person name="Morin E."/>
            <person name="Otillar R."/>
            <person name="Lindquist E.A."/>
            <person name="Sun H."/>
            <person name="LaButti K.M."/>
            <person name="Schmutz J."/>
            <person name="Jabbour D."/>
            <person name="Luo H."/>
            <person name="Baker S.E."/>
            <person name="Pisabarro A.G."/>
            <person name="Walton J.D."/>
            <person name="Blanchette R.A."/>
            <person name="Henrissat B."/>
            <person name="Martin F."/>
            <person name="Cullen D."/>
            <person name="Hibbett D.S."/>
            <person name="Grigoriev I.V."/>
        </authorList>
    </citation>
    <scope>NUCLEOTIDE SEQUENCE [LARGE SCALE GENOMIC DNA]</scope>
    <source>
        <strain evidence="2">MUCL 33604</strain>
    </source>
</reference>
<sequence length="95" mass="10375">MLPKISAAHLGSTPPAPHCSLNLPSIHHDIFDPNCSPDSNVSITGQYDSTVHGSKRFLCLFLASSSLVYRLRPGPFYLSLWQNTLSPALLNLSQL</sequence>
<proteinExistence type="predicted"/>
<gene>
    <name evidence="1" type="ORF">JAAARDRAFT_28984</name>
</gene>
<keyword evidence="2" id="KW-1185">Reference proteome</keyword>
<accession>A0A067QK62</accession>
<evidence type="ECO:0000313" key="1">
    <source>
        <dbReference type="EMBL" id="KDQ62991.1"/>
    </source>
</evidence>
<dbReference type="EMBL" id="KL197710">
    <property type="protein sequence ID" value="KDQ62991.1"/>
    <property type="molecule type" value="Genomic_DNA"/>
</dbReference>